<evidence type="ECO:0000313" key="3">
    <source>
        <dbReference type="EMBL" id="RVX47068.1"/>
    </source>
</evidence>
<evidence type="ECO:0000256" key="1">
    <source>
        <dbReference type="SAM" id="MobiDB-lite"/>
    </source>
</evidence>
<gene>
    <name evidence="3" type="ORF">EDD27_9989</name>
</gene>
<accession>A0A438MMX9</accession>
<dbReference type="EMBL" id="SAUN01000001">
    <property type="protein sequence ID" value="RVX47068.1"/>
    <property type="molecule type" value="Genomic_DNA"/>
</dbReference>
<name>A0A438MMX9_9ACTN</name>
<organism evidence="3 4">
    <name type="scientific">Nonomuraea polychroma</name>
    <dbReference type="NCBI Taxonomy" id="46176"/>
    <lineage>
        <taxon>Bacteria</taxon>
        <taxon>Bacillati</taxon>
        <taxon>Actinomycetota</taxon>
        <taxon>Actinomycetes</taxon>
        <taxon>Streptosporangiales</taxon>
        <taxon>Streptosporangiaceae</taxon>
        <taxon>Nonomuraea</taxon>
    </lineage>
</organism>
<evidence type="ECO:0000256" key="2">
    <source>
        <dbReference type="SAM" id="Phobius"/>
    </source>
</evidence>
<sequence length="304" mass="32557">MSSREPFEDGLEAELLALGELIDVPAPPPTDVAAAVRARLESTPGPSSDPATPAPDVDHVPDDTPASGDMPGSGGTPGPDPAHGPYSTPVRPARSRPPGRRDDGRRPARRSRRRRWTIVAAVVAVVIAITAATPQGRAAVARILRFAGIELQVSETTPPPVTTTASLPGERTVSLPEVQSLARFEVKMPSGLGRPSNASVADNGRVVSLFWPGGVRLDQFDGAIDPIFFKKLAPPFLDFVKVGPYQAFWLGGEHPLGYIKREDGTEVPLRQAAATLIWHQDTINYRLEGVRTKEEAIRIATSLQ</sequence>
<proteinExistence type="predicted"/>
<keyword evidence="2" id="KW-1133">Transmembrane helix</keyword>
<keyword evidence="2" id="KW-0812">Transmembrane</keyword>
<dbReference type="Proteomes" id="UP000284824">
    <property type="component" value="Unassembled WGS sequence"/>
</dbReference>
<keyword evidence="2" id="KW-0472">Membrane</keyword>
<dbReference type="OrthoDB" id="4328209at2"/>
<dbReference type="AlphaFoldDB" id="A0A438MMX9"/>
<dbReference type="RefSeq" id="WP_127939567.1">
    <property type="nucleotide sequence ID" value="NZ_SAUN01000001.1"/>
</dbReference>
<evidence type="ECO:0008006" key="5">
    <source>
        <dbReference type="Google" id="ProtNLM"/>
    </source>
</evidence>
<reference evidence="3 4" key="1">
    <citation type="submission" date="2019-01" db="EMBL/GenBank/DDBJ databases">
        <title>Sequencing the genomes of 1000 actinobacteria strains.</title>
        <authorList>
            <person name="Klenk H.-P."/>
        </authorList>
    </citation>
    <scope>NUCLEOTIDE SEQUENCE [LARGE SCALE GENOMIC DNA]</scope>
    <source>
        <strain evidence="3 4">DSM 43925</strain>
    </source>
</reference>
<keyword evidence="4" id="KW-1185">Reference proteome</keyword>
<feature type="region of interest" description="Disordered" evidence="1">
    <location>
        <begin position="22"/>
        <end position="112"/>
    </location>
</feature>
<comment type="caution">
    <text evidence="3">The sequence shown here is derived from an EMBL/GenBank/DDBJ whole genome shotgun (WGS) entry which is preliminary data.</text>
</comment>
<feature type="transmembrane region" description="Helical" evidence="2">
    <location>
        <begin position="115"/>
        <end position="133"/>
    </location>
</feature>
<evidence type="ECO:0000313" key="4">
    <source>
        <dbReference type="Proteomes" id="UP000284824"/>
    </source>
</evidence>
<protein>
    <recommendedName>
        <fullName evidence="5">DUF4367 domain-containing protein</fullName>
    </recommendedName>
</protein>